<evidence type="ECO:0000313" key="2">
    <source>
        <dbReference type="EMBL" id="KYN12986.1"/>
    </source>
</evidence>
<evidence type="ECO:0000256" key="1">
    <source>
        <dbReference type="SAM" id="MobiDB-lite"/>
    </source>
</evidence>
<evidence type="ECO:0000313" key="3">
    <source>
        <dbReference type="Proteomes" id="UP000078492"/>
    </source>
</evidence>
<dbReference type="Proteomes" id="UP000078492">
    <property type="component" value="Unassembled WGS sequence"/>
</dbReference>
<keyword evidence="3" id="KW-1185">Reference proteome</keyword>
<dbReference type="AlphaFoldDB" id="A0A151IY02"/>
<accession>A0A151IY02</accession>
<organism evidence="2 3">
    <name type="scientific">Trachymyrmex cornetzi</name>
    <dbReference type="NCBI Taxonomy" id="471704"/>
    <lineage>
        <taxon>Eukaryota</taxon>
        <taxon>Metazoa</taxon>
        <taxon>Ecdysozoa</taxon>
        <taxon>Arthropoda</taxon>
        <taxon>Hexapoda</taxon>
        <taxon>Insecta</taxon>
        <taxon>Pterygota</taxon>
        <taxon>Neoptera</taxon>
        <taxon>Endopterygota</taxon>
        <taxon>Hymenoptera</taxon>
        <taxon>Apocrita</taxon>
        <taxon>Aculeata</taxon>
        <taxon>Formicoidea</taxon>
        <taxon>Formicidae</taxon>
        <taxon>Myrmicinae</taxon>
        <taxon>Trachymyrmex</taxon>
    </lineage>
</organism>
<protein>
    <submittedName>
        <fullName evidence="2">Uncharacterized protein</fullName>
    </submittedName>
</protein>
<sequence>MERWRKRDGEKERERKMRGERERDALSACDSLVSHALWTSYSYGSMRPSMDLRGAYARPSSEA</sequence>
<proteinExistence type="predicted"/>
<reference evidence="2 3" key="1">
    <citation type="submission" date="2015-09" db="EMBL/GenBank/DDBJ databases">
        <title>Trachymyrmex cornetzi WGS genome.</title>
        <authorList>
            <person name="Nygaard S."/>
            <person name="Hu H."/>
            <person name="Boomsma J."/>
            <person name="Zhang G."/>
        </authorList>
    </citation>
    <scope>NUCLEOTIDE SEQUENCE [LARGE SCALE GENOMIC DNA]</scope>
    <source>
        <strain evidence="2">Tcor2-1</strain>
        <tissue evidence="2">Whole body</tissue>
    </source>
</reference>
<gene>
    <name evidence="2" type="ORF">ALC57_14832</name>
</gene>
<dbReference type="EMBL" id="KQ980796">
    <property type="protein sequence ID" value="KYN12986.1"/>
    <property type="molecule type" value="Genomic_DNA"/>
</dbReference>
<name>A0A151IY02_9HYME</name>
<feature type="region of interest" description="Disordered" evidence="1">
    <location>
        <begin position="1"/>
        <end position="24"/>
    </location>
</feature>